<evidence type="ECO:0000313" key="2">
    <source>
        <dbReference type="Proteomes" id="UP001601059"/>
    </source>
</evidence>
<sequence>MNMFEIIHKLYEVLNLVKKLEAGYTSANPKAMLVSYENKVYKMTLEEVGEGKVEDHINTLKR</sequence>
<dbReference type="Proteomes" id="UP001601059">
    <property type="component" value="Unassembled WGS sequence"/>
</dbReference>
<name>A0ABW6KAF1_9BACI</name>
<comment type="caution">
    <text evidence="1">The sequence shown here is derived from an EMBL/GenBank/DDBJ whole genome shotgun (WGS) entry which is preliminary data.</text>
</comment>
<gene>
    <name evidence="1" type="ORF">ACFYKX_11275</name>
</gene>
<dbReference type="EMBL" id="JBIACK010000004">
    <property type="protein sequence ID" value="MFE8701176.1"/>
    <property type="molecule type" value="Genomic_DNA"/>
</dbReference>
<proteinExistence type="predicted"/>
<reference evidence="1 2" key="1">
    <citation type="submission" date="2024-08" db="EMBL/GenBank/DDBJ databases">
        <title>Two novel Cytobacillus novel species.</title>
        <authorList>
            <person name="Liu G."/>
        </authorList>
    </citation>
    <scope>NUCLEOTIDE SEQUENCE [LARGE SCALE GENOMIC DNA]</scope>
    <source>
        <strain evidence="1 2">FJAT-54145</strain>
    </source>
</reference>
<protein>
    <submittedName>
        <fullName evidence="1">Uncharacterized protein</fullName>
    </submittedName>
</protein>
<accession>A0ABW6KAF1</accession>
<keyword evidence="2" id="KW-1185">Reference proteome</keyword>
<organism evidence="1 2">
    <name type="scientific">Cytobacillus spartinae</name>
    <dbReference type="NCBI Taxonomy" id="3299023"/>
    <lineage>
        <taxon>Bacteria</taxon>
        <taxon>Bacillati</taxon>
        <taxon>Bacillota</taxon>
        <taxon>Bacilli</taxon>
        <taxon>Bacillales</taxon>
        <taxon>Bacillaceae</taxon>
        <taxon>Cytobacillus</taxon>
    </lineage>
</organism>
<evidence type="ECO:0000313" key="1">
    <source>
        <dbReference type="EMBL" id="MFE8701176.1"/>
    </source>
</evidence>
<dbReference type="RefSeq" id="WP_389361062.1">
    <property type="nucleotide sequence ID" value="NZ_JBIACK010000004.1"/>
</dbReference>